<dbReference type="RefSeq" id="WP_254157636.1">
    <property type="nucleotide sequence ID" value="NZ_JAHESD010000103.1"/>
</dbReference>
<dbReference type="InterPro" id="IPR013783">
    <property type="entry name" value="Ig-like_fold"/>
</dbReference>
<dbReference type="SUPFAM" id="SSF50998">
    <property type="entry name" value="Quinoprotein alcohol dehydrogenase-like"/>
    <property type="match status" value="1"/>
</dbReference>
<dbReference type="Pfam" id="PF07495">
    <property type="entry name" value="Y_Y_Y"/>
    <property type="match status" value="1"/>
</dbReference>
<gene>
    <name evidence="4" type="ORF">KK060_24035</name>
</gene>
<dbReference type="InterPro" id="IPR011047">
    <property type="entry name" value="Quinoprotein_ADH-like_sf"/>
</dbReference>
<dbReference type="Gene3D" id="2.60.40.10">
    <property type="entry name" value="Immunoglobulins"/>
    <property type="match status" value="1"/>
</dbReference>
<sequence length="902" mass="102197">MKKWALISLILFPAFLFAQTGNFFLSHFTSNNLAGSSCYDIKQDARGVMYFATDAGIFQFDGRNWDLLDGGAAVYSLQIAANGTIYWAGSKGYGSVGVDSDGFLKLKTESDSSVTNVFQSLILKDDVFFLNDNAIYIVDINRKIHTIKADENTGSFTGLFELFGAVYVNTLEKGLFKINRTGLVPSKLLIHGQVIFAARIENKYIVGTAQNKLFSCNENLQIKQLIVEDQNFINASVIIGGNWVNKHLLALGTLRGGVVFVNPTTGKTVEIVNYLTGLPDNEVFAISVDRHKNIWVAHEYGYTRVSPYMPLRSFSYYPGLKGNLLCTYTSENGTYVGTSLGLFKLKKEDVYEELVYYVDIPVEENTISTGGKRNGDENSAGKVEPKRRGLFNFLKKNKSKEVVNTEAGNVPGVAKEKPRHKRVRHTEKLLRSSQYVYQKVAGINSKITSIITLNKRIIASGLAGVFEVNDLNAKALLEEPVRFCFASQCSNVLLTSTYENEVKFLIEGKKDWQQVSLFNIIDDQINYMFEAKPSELWLCGADKIYSVQVSEHEMRPLHAIDIVNSHGEATVGVSWDEKLLFVNAEGFFNYNRQTKKLEKVDTLPGPKQYFVYDENILYRDQHGWQLKGRDNKKGSLHLLNLFQDFKFITGSKALNDLWMISRNNELYKMFGENIAASEEPFPIFIKSINSADKKTNIITNINLSEDHSAIAFEIVQPDYVGPHAIEFRYMLSGMKDQWSDWSNSNNKITFPFLPPGDYVLQVQSRNIFGDVSTLKPLTFEVLPPYWKRSWFYALEFMVLASLVILSFRLNNRYRIVSRILSLLTIILLIEFIQTIIDSSLPVKDENPVIDFIIQVFIALLILPVEGYLRNLMFRSMDTNSKLYQLLSLRSLKSALHKEQPGE</sequence>
<evidence type="ECO:0000256" key="1">
    <source>
        <dbReference type="SAM" id="Phobius"/>
    </source>
</evidence>
<feature type="transmembrane region" description="Helical" evidence="1">
    <location>
        <begin position="789"/>
        <end position="807"/>
    </location>
</feature>
<dbReference type="Proteomes" id="UP000772618">
    <property type="component" value="Unassembled WGS sequence"/>
</dbReference>
<dbReference type="InterPro" id="IPR015943">
    <property type="entry name" value="WD40/YVTN_repeat-like_dom_sf"/>
</dbReference>
<dbReference type="EMBL" id="JAHESD010000103">
    <property type="protein sequence ID" value="MBT1706369.1"/>
    <property type="molecule type" value="Genomic_DNA"/>
</dbReference>
<dbReference type="Gene3D" id="2.130.10.10">
    <property type="entry name" value="YVTN repeat-like/Quinoprotein amine dehydrogenase"/>
    <property type="match status" value="2"/>
</dbReference>
<dbReference type="InterPro" id="IPR011123">
    <property type="entry name" value="Y_Y_Y"/>
</dbReference>
<evidence type="ECO:0000256" key="2">
    <source>
        <dbReference type="SAM" id="SignalP"/>
    </source>
</evidence>
<feature type="transmembrane region" description="Helical" evidence="1">
    <location>
        <begin position="848"/>
        <end position="868"/>
    </location>
</feature>
<reference evidence="4 5" key="1">
    <citation type="submission" date="2021-05" db="EMBL/GenBank/DDBJ databases">
        <title>A Polyphasic approach of four new species of the genus Ohtaekwangia: Ohtaekwangia histidinii sp. nov., Ohtaekwangia cretensis sp. nov., Ohtaekwangia indiensis sp. nov., Ohtaekwangia reichenbachii sp. nov. from diverse environment.</title>
        <authorList>
            <person name="Octaviana S."/>
        </authorList>
    </citation>
    <scope>NUCLEOTIDE SEQUENCE [LARGE SCALE GENOMIC DNA]</scope>
    <source>
        <strain evidence="4 5">PWU20</strain>
    </source>
</reference>
<proteinExistence type="predicted"/>
<accession>A0ABS5W062</accession>
<organism evidence="4 5">
    <name type="scientific">Chryseosolibacter indicus</name>
    <dbReference type="NCBI Taxonomy" id="2782351"/>
    <lineage>
        <taxon>Bacteria</taxon>
        <taxon>Pseudomonadati</taxon>
        <taxon>Bacteroidota</taxon>
        <taxon>Cytophagia</taxon>
        <taxon>Cytophagales</taxon>
        <taxon>Chryseotaleaceae</taxon>
        <taxon>Chryseosolibacter</taxon>
    </lineage>
</organism>
<keyword evidence="1" id="KW-0812">Transmembrane</keyword>
<protein>
    <recommendedName>
        <fullName evidence="3">Two component regulator three Y domain-containing protein</fullName>
    </recommendedName>
</protein>
<keyword evidence="2" id="KW-0732">Signal</keyword>
<keyword evidence="1" id="KW-1133">Transmembrane helix</keyword>
<feature type="transmembrane region" description="Helical" evidence="1">
    <location>
        <begin position="819"/>
        <end position="836"/>
    </location>
</feature>
<comment type="caution">
    <text evidence="4">The sequence shown here is derived from an EMBL/GenBank/DDBJ whole genome shotgun (WGS) entry which is preliminary data.</text>
</comment>
<name>A0ABS5W062_9BACT</name>
<evidence type="ECO:0000259" key="3">
    <source>
        <dbReference type="Pfam" id="PF07495"/>
    </source>
</evidence>
<keyword evidence="1" id="KW-0472">Membrane</keyword>
<feature type="signal peptide" evidence="2">
    <location>
        <begin position="1"/>
        <end position="18"/>
    </location>
</feature>
<evidence type="ECO:0000313" key="4">
    <source>
        <dbReference type="EMBL" id="MBT1706369.1"/>
    </source>
</evidence>
<evidence type="ECO:0000313" key="5">
    <source>
        <dbReference type="Proteomes" id="UP000772618"/>
    </source>
</evidence>
<keyword evidence="5" id="KW-1185">Reference proteome</keyword>
<feature type="domain" description="Two component regulator three Y" evidence="3">
    <location>
        <begin position="718"/>
        <end position="766"/>
    </location>
</feature>
<feature type="chain" id="PRO_5046898206" description="Two component regulator three Y domain-containing protein" evidence="2">
    <location>
        <begin position="19"/>
        <end position="902"/>
    </location>
</feature>